<evidence type="ECO:0000256" key="3">
    <source>
        <dbReference type="ARBA" id="ARBA00022449"/>
    </source>
</evidence>
<reference evidence="13 14" key="1">
    <citation type="submission" date="2024-01" db="EMBL/GenBank/DDBJ databases">
        <title>Hyphobacterium bacterium isolated from marine sediment.</title>
        <authorList>
            <person name="Zhao S."/>
        </authorList>
    </citation>
    <scope>NUCLEOTIDE SEQUENCE [LARGE SCALE GENOMIC DNA]</scope>
    <source>
        <strain evidence="14">HN65</strain>
    </source>
</reference>
<feature type="transmembrane region" description="Helical" evidence="11">
    <location>
        <begin position="300"/>
        <end position="321"/>
    </location>
</feature>
<feature type="region of interest" description="Disordered" evidence="10">
    <location>
        <begin position="623"/>
        <end position="659"/>
    </location>
</feature>
<feature type="transmembrane region" description="Helical" evidence="11">
    <location>
        <begin position="150"/>
        <end position="169"/>
    </location>
</feature>
<protein>
    <submittedName>
        <fullName evidence="13">Cation:proton antiporter</fullName>
    </submittedName>
</protein>
<keyword evidence="5 11" id="KW-0812">Transmembrane</keyword>
<feature type="transmembrane region" description="Helical" evidence="11">
    <location>
        <begin position="213"/>
        <end position="234"/>
    </location>
</feature>
<dbReference type="RefSeq" id="WP_330199144.1">
    <property type="nucleotide sequence ID" value="NZ_JAZDRP010000004.1"/>
</dbReference>
<evidence type="ECO:0000256" key="1">
    <source>
        <dbReference type="ARBA" id="ARBA00004141"/>
    </source>
</evidence>
<evidence type="ECO:0000256" key="4">
    <source>
        <dbReference type="ARBA" id="ARBA00022538"/>
    </source>
</evidence>
<evidence type="ECO:0000256" key="2">
    <source>
        <dbReference type="ARBA" id="ARBA00022448"/>
    </source>
</evidence>
<dbReference type="InterPro" id="IPR038770">
    <property type="entry name" value="Na+/solute_symporter_sf"/>
</dbReference>
<dbReference type="PANTHER" id="PTHR46157">
    <property type="entry name" value="K(+) EFFLUX ANTIPORTER 3, CHLOROPLASTIC"/>
    <property type="match status" value="1"/>
</dbReference>
<feature type="domain" description="RCK N-terminal" evidence="12">
    <location>
        <begin position="432"/>
        <end position="549"/>
    </location>
</feature>
<feature type="transmembrane region" description="Helical" evidence="11">
    <location>
        <begin position="327"/>
        <end position="349"/>
    </location>
</feature>
<evidence type="ECO:0000256" key="10">
    <source>
        <dbReference type="SAM" id="MobiDB-lite"/>
    </source>
</evidence>
<evidence type="ECO:0000256" key="7">
    <source>
        <dbReference type="ARBA" id="ARBA00022989"/>
    </source>
</evidence>
<dbReference type="PROSITE" id="PS51201">
    <property type="entry name" value="RCK_N"/>
    <property type="match status" value="1"/>
</dbReference>
<proteinExistence type="predicted"/>
<feature type="transmembrane region" description="Helical" evidence="11">
    <location>
        <begin position="390"/>
        <end position="409"/>
    </location>
</feature>
<evidence type="ECO:0000256" key="11">
    <source>
        <dbReference type="SAM" id="Phobius"/>
    </source>
</evidence>
<dbReference type="SUPFAM" id="SSF51735">
    <property type="entry name" value="NAD(P)-binding Rossmann-fold domains"/>
    <property type="match status" value="1"/>
</dbReference>
<evidence type="ECO:0000313" key="13">
    <source>
        <dbReference type="EMBL" id="MEE2526481.1"/>
    </source>
</evidence>
<evidence type="ECO:0000256" key="5">
    <source>
        <dbReference type="ARBA" id="ARBA00022692"/>
    </source>
</evidence>
<keyword evidence="8" id="KW-0406">Ion transport</keyword>
<dbReference type="Gene3D" id="1.20.1530.20">
    <property type="match status" value="1"/>
</dbReference>
<comment type="subcellular location">
    <subcellularLocation>
        <location evidence="1">Membrane</location>
        <topology evidence="1">Multi-pass membrane protein</topology>
    </subcellularLocation>
</comment>
<dbReference type="InterPro" id="IPR006153">
    <property type="entry name" value="Cation/H_exchanger_TM"/>
</dbReference>
<keyword evidence="2" id="KW-0813">Transport</keyword>
<sequence>MGGFLLDATIYLTAAVILVPIASRLGLGSVLGYLIAGVLIGPVLGLVGSETQDLQHFAEFGVVMMLFLIGLELEPRALWDMRARLLGLGGLQVTVTAGIIAAAAIALGIYWTVAVAIGLTFALSSTAIVMQTLSEKSLDKTEGGRGSFSILLFQDIAVIPMLAFLPLLAMPDLMGSGLEHAAGHAADAAHGAAEHGGGDHGPSLNLVENLPGWAYGPVVLAAIGIVVGGGRYLVRPLFRFIARSGLREMFTAFALFLVIGIALLMTLVGLSPALGTFLAGVVLANSEYRHELEADIEPFRGLLMGLFFITVGAGISFEVFLDDWSLILGLLAGLIAAKAAVLGILALIFKIRGRDRWLMTLALAQAGEFGFVLLSFNVQNQVIPPDLQPVLSLLVALSMLVTPLLFILYEQVFARKYTEQEPERDADEIDQRGTTIIAGNGRFGQIVHRVLRASGYEIVVLEHKSDFVENMAKFGIKTFYGDATRPDLLHAAGLAEAKQFVVAIDDKEQITELVKHVRRERPDIHIVARAIDRHHVYQLYAAGANDIIRETFDSAVRAARSALEGLGEHPFEAEKAVRYFVRHDRETLIKLAEAWREDVSVFENPEYMAIARRQNEMMEDTMRNDRETGRNNALDRAWSPPPVRPEEEADSNEDDDATR</sequence>
<keyword evidence="4" id="KW-0633">Potassium transport</keyword>
<feature type="transmembrane region" description="Helical" evidence="11">
    <location>
        <begin position="6"/>
        <end position="23"/>
    </location>
</feature>
<keyword evidence="6" id="KW-0630">Potassium</keyword>
<evidence type="ECO:0000313" key="14">
    <source>
        <dbReference type="Proteomes" id="UP001354971"/>
    </source>
</evidence>
<evidence type="ECO:0000259" key="12">
    <source>
        <dbReference type="PROSITE" id="PS51201"/>
    </source>
</evidence>
<organism evidence="13 14">
    <name type="scientific">Hyphobacterium lacteum</name>
    <dbReference type="NCBI Taxonomy" id="3116575"/>
    <lineage>
        <taxon>Bacteria</taxon>
        <taxon>Pseudomonadati</taxon>
        <taxon>Pseudomonadota</taxon>
        <taxon>Alphaproteobacteria</taxon>
        <taxon>Maricaulales</taxon>
        <taxon>Maricaulaceae</taxon>
        <taxon>Hyphobacterium</taxon>
    </lineage>
</organism>
<feature type="transmembrane region" description="Helical" evidence="11">
    <location>
        <begin position="356"/>
        <end position="378"/>
    </location>
</feature>
<dbReference type="Pfam" id="PF00999">
    <property type="entry name" value="Na_H_Exchanger"/>
    <property type="match status" value="1"/>
</dbReference>
<dbReference type="PANTHER" id="PTHR46157:SF4">
    <property type="entry name" value="K(+) EFFLUX ANTIPORTER 3, CHLOROPLASTIC"/>
    <property type="match status" value="1"/>
</dbReference>
<feature type="transmembrane region" description="Helical" evidence="11">
    <location>
        <begin position="30"/>
        <end position="48"/>
    </location>
</feature>
<keyword evidence="3" id="KW-0050">Antiport</keyword>
<feature type="transmembrane region" description="Helical" evidence="11">
    <location>
        <begin position="270"/>
        <end position="288"/>
    </location>
</feature>
<feature type="transmembrane region" description="Helical" evidence="11">
    <location>
        <begin position="85"/>
        <end position="103"/>
    </location>
</feature>
<accession>A0ABU7LRE1</accession>
<keyword evidence="9 11" id="KW-0472">Membrane</keyword>
<dbReference type="InterPro" id="IPR003148">
    <property type="entry name" value="RCK_N"/>
</dbReference>
<feature type="compositionally biased region" description="Acidic residues" evidence="10">
    <location>
        <begin position="647"/>
        <end position="659"/>
    </location>
</feature>
<gene>
    <name evidence="13" type="ORF">V0U79_08890</name>
</gene>
<dbReference type="Proteomes" id="UP001354971">
    <property type="component" value="Unassembled WGS sequence"/>
</dbReference>
<dbReference type="EMBL" id="JAZDRP010000004">
    <property type="protein sequence ID" value="MEE2526481.1"/>
    <property type="molecule type" value="Genomic_DNA"/>
</dbReference>
<evidence type="ECO:0000256" key="8">
    <source>
        <dbReference type="ARBA" id="ARBA00023065"/>
    </source>
</evidence>
<keyword evidence="14" id="KW-1185">Reference proteome</keyword>
<feature type="transmembrane region" description="Helical" evidence="11">
    <location>
        <begin position="109"/>
        <end position="129"/>
    </location>
</feature>
<comment type="caution">
    <text evidence="13">The sequence shown here is derived from an EMBL/GenBank/DDBJ whole genome shotgun (WGS) entry which is preliminary data.</text>
</comment>
<dbReference type="Pfam" id="PF02254">
    <property type="entry name" value="TrkA_N"/>
    <property type="match status" value="1"/>
</dbReference>
<feature type="transmembrane region" description="Helical" evidence="11">
    <location>
        <begin position="54"/>
        <end position="73"/>
    </location>
</feature>
<dbReference type="Gene3D" id="3.40.50.720">
    <property type="entry name" value="NAD(P)-binding Rossmann-like Domain"/>
    <property type="match status" value="1"/>
</dbReference>
<evidence type="ECO:0000256" key="9">
    <source>
        <dbReference type="ARBA" id="ARBA00023136"/>
    </source>
</evidence>
<keyword evidence="7 11" id="KW-1133">Transmembrane helix</keyword>
<name>A0ABU7LRE1_9PROT</name>
<evidence type="ECO:0000256" key="6">
    <source>
        <dbReference type="ARBA" id="ARBA00022958"/>
    </source>
</evidence>
<dbReference type="InterPro" id="IPR036291">
    <property type="entry name" value="NAD(P)-bd_dom_sf"/>
</dbReference>